<dbReference type="InterPro" id="IPR010812">
    <property type="entry name" value="HrpJ-like"/>
</dbReference>
<reference evidence="2 3" key="1">
    <citation type="journal article" date="2020" name="Insects">
        <title>Bacteria Belonging to Pseudomonas typographi sp. nov. from the Bark Beetle Ips typographus Have Genomic Potential to Aid in the Host Ecology.</title>
        <authorList>
            <person name="Peral-Aranega E."/>
            <person name="Saati-Santamaria Z."/>
            <person name="Kolarik M."/>
            <person name="Rivas R."/>
            <person name="Garcia-Fraile P."/>
        </authorList>
    </citation>
    <scope>NUCLEOTIDE SEQUENCE [LARGE SCALE GENOMIC DNA]</scope>
    <source>
        <strain evidence="2 3">CA3A</strain>
    </source>
</reference>
<evidence type="ECO:0000313" key="3">
    <source>
        <dbReference type="Proteomes" id="UP000805841"/>
    </source>
</evidence>
<organism evidence="2 3">
    <name type="scientific">Pseudomonas typographi</name>
    <dbReference type="NCBI Taxonomy" id="2715964"/>
    <lineage>
        <taxon>Bacteria</taxon>
        <taxon>Pseudomonadati</taxon>
        <taxon>Pseudomonadota</taxon>
        <taxon>Gammaproteobacteria</taxon>
        <taxon>Pseudomonadales</taxon>
        <taxon>Pseudomonadaceae</taxon>
        <taxon>Pseudomonas</taxon>
    </lineage>
</organism>
<evidence type="ECO:0000313" key="2">
    <source>
        <dbReference type="EMBL" id="MBD1599538.1"/>
    </source>
</evidence>
<gene>
    <name evidence="2" type="primary">sctW</name>
    <name evidence="2" type="ORF">HAQ05_12590</name>
</gene>
<protein>
    <submittedName>
        <fullName evidence="2">Type III secretion system gatekeeper subunit SctW</fullName>
    </submittedName>
</protein>
<dbReference type="SUPFAM" id="SSF140591">
    <property type="entry name" value="Type III secretion system domain"/>
    <property type="match status" value="1"/>
</dbReference>
<dbReference type="RefSeq" id="WP_190421043.1">
    <property type="nucleotide sequence ID" value="NZ_JAAOCA010000014.1"/>
</dbReference>
<accession>A0ABR7Z2B8</accession>
<name>A0ABR7Z2B8_9PSED</name>
<feature type="domain" description="Hypersensitivity response secretion-like HrpJ" evidence="1">
    <location>
        <begin position="49"/>
        <end position="210"/>
    </location>
</feature>
<sequence>MAIVGGIFTPPRPASFKAPELTAKEQQLQQGQLDGPDDDRAPAALVAQFAQSSDEMAASLRAQFRRRADLGDKLETLGDAFERVLEDNAVPKAMQVLKLAGQTGRTIEWLLQQARQQFPDESDLVLVLKELLQRGNMPQATQQRLNALLVAVLAQAAPKRLKAGINVALKARLFGKRLRLRAALMRETYRAFLESDDDPVGCYEDWIALYGEEHRGNILDFVETALLTDIDAVDPSCSRLEFGPLMSRLGEIKQLRSADLNFVTYLLGQAPVRQYNAKEADWLVFMLGLLRYPDEVTQLLGEVFGQSLLLAEARDRGAALQYVRAAACSLPPGLFGDDEALSRVAEQFSDLASTVHRQESIDRHAATHRYQTLKGPGN</sequence>
<comment type="caution">
    <text evidence="2">The sequence shown here is derived from an EMBL/GenBank/DDBJ whole genome shotgun (WGS) entry which is preliminary data.</text>
</comment>
<dbReference type="Proteomes" id="UP000805841">
    <property type="component" value="Unassembled WGS sequence"/>
</dbReference>
<dbReference type="EMBL" id="JAAOCA010000014">
    <property type="protein sequence ID" value="MBD1599538.1"/>
    <property type="molecule type" value="Genomic_DNA"/>
</dbReference>
<evidence type="ECO:0000259" key="1">
    <source>
        <dbReference type="Pfam" id="PF07201"/>
    </source>
</evidence>
<proteinExistence type="predicted"/>
<dbReference type="PRINTS" id="PR01344">
    <property type="entry name" value="INVEPROTEIN"/>
</dbReference>
<dbReference type="InterPro" id="IPR003520">
    <property type="entry name" value="Invas_InvE"/>
</dbReference>
<dbReference type="InterPro" id="IPR013401">
    <property type="entry name" value="T3SS_LcrE"/>
</dbReference>
<dbReference type="NCBIfam" id="TIGR02568">
    <property type="entry name" value="LcrE"/>
    <property type="match status" value="1"/>
</dbReference>
<dbReference type="Pfam" id="PF07201">
    <property type="entry name" value="HrpJ"/>
    <property type="match status" value="1"/>
</dbReference>
<dbReference type="Gene3D" id="1.10.150.630">
    <property type="match status" value="1"/>
</dbReference>
<keyword evidence="3" id="KW-1185">Reference proteome</keyword>